<evidence type="ECO:0000313" key="1">
    <source>
        <dbReference type="EMBL" id="AGS54165.1"/>
    </source>
</evidence>
<dbReference type="EMBL" id="JQ844278">
    <property type="protein sequence ID" value="AGS54165.1"/>
    <property type="molecule type" value="Genomic_DNA"/>
</dbReference>
<organism evidence="1">
    <name type="scientific">uncultured bacterium contig00051</name>
    <dbReference type="NCBI Taxonomy" id="1181535"/>
    <lineage>
        <taxon>Bacteria</taxon>
        <taxon>environmental samples</taxon>
    </lineage>
</organism>
<proteinExistence type="predicted"/>
<accession>A0A806KHQ6</accession>
<dbReference type="AlphaFoldDB" id="A0A806KHQ6"/>
<name>A0A806KHQ6_9BACT</name>
<protein>
    <submittedName>
        <fullName evidence="1">Uncharacterized protein</fullName>
    </submittedName>
</protein>
<sequence length="37" mass="4371">MYIREKITADDTLIIKLLRFISKIINYKLIKINSVCS</sequence>
<reference evidence="1" key="1">
    <citation type="submission" date="2012-03" db="EMBL/GenBank/DDBJ databases">
        <title>Functional metagenomics reveals considerable lignocellulase gene clusters in the gut microbiome of a wood-feeding higher termite.</title>
        <authorList>
            <person name="Liu N."/>
        </authorList>
    </citation>
    <scope>NUCLEOTIDE SEQUENCE</scope>
</reference>